<accession>A0A0P0W9V9</accession>
<sequence length="102" mass="11063">MRGSSTPHRHAPSLLSVATVLCPCHLPLSPDPRESWRGTAAACRFRTGDPLSPFFNERGSLLSAVSPATHRWPRHPVEADLTATKHPRAEPPAAARRSLPVS</sequence>
<evidence type="ECO:0000256" key="1">
    <source>
        <dbReference type="SAM" id="MobiDB-lite"/>
    </source>
</evidence>
<evidence type="ECO:0000313" key="3">
    <source>
        <dbReference type="Proteomes" id="UP000059680"/>
    </source>
</evidence>
<dbReference type="AlphaFoldDB" id="A0A0P0W9V9"/>
<keyword evidence="3" id="KW-1185">Reference proteome</keyword>
<reference evidence="3" key="1">
    <citation type="journal article" date="2005" name="Nature">
        <title>The map-based sequence of the rice genome.</title>
        <authorList>
            <consortium name="International rice genome sequencing project (IRGSP)"/>
            <person name="Matsumoto T."/>
            <person name="Wu J."/>
            <person name="Kanamori H."/>
            <person name="Katayose Y."/>
            <person name="Fujisawa M."/>
            <person name="Namiki N."/>
            <person name="Mizuno H."/>
            <person name="Yamamoto K."/>
            <person name="Antonio B.A."/>
            <person name="Baba T."/>
            <person name="Sakata K."/>
            <person name="Nagamura Y."/>
            <person name="Aoki H."/>
            <person name="Arikawa K."/>
            <person name="Arita K."/>
            <person name="Bito T."/>
            <person name="Chiden Y."/>
            <person name="Fujitsuka N."/>
            <person name="Fukunaka R."/>
            <person name="Hamada M."/>
            <person name="Harada C."/>
            <person name="Hayashi A."/>
            <person name="Hijishita S."/>
            <person name="Honda M."/>
            <person name="Hosokawa S."/>
            <person name="Ichikawa Y."/>
            <person name="Idonuma A."/>
            <person name="Iijima M."/>
            <person name="Ikeda M."/>
            <person name="Ikeno M."/>
            <person name="Ito K."/>
            <person name="Ito S."/>
            <person name="Ito T."/>
            <person name="Ito Y."/>
            <person name="Ito Y."/>
            <person name="Iwabuchi A."/>
            <person name="Kamiya K."/>
            <person name="Karasawa W."/>
            <person name="Kurita K."/>
            <person name="Katagiri S."/>
            <person name="Kikuta A."/>
            <person name="Kobayashi H."/>
            <person name="Kobayashi N."/>
            <person name="Machita K."/>
            <person name="Maehara T."/>
            <person name="Masukawa M."/>
            <person name="Mizubayashi T."/>
            <person name="Mukai Y."/>
            <person name="Nagasaki H."/>
            <person name="Nagata Y."/>
            <person name="Naito S."/>
            <person name="Nakashima M."/>
            <person name="Nakama Y."/>
            <person name="Nakamichi Y."/>
            <person name="Nakamura M."/>
            <person name="Meguro A."/>
            <person name="Negishi M."/>
            <person name="Ohta I."/>
            <person name="Ohta T."/>
            <person name="Okamoto M."/>
            <person name="Ono N."/>
            <person name="Saji S."/>
            <person name="Sakaguchi M."/>
            <person name="Sakai K."/>
            <person name="Shibata M."/>
            <person name="Shimokawa T."/>
            <person name="Song J."/>
            <person name="Takazaki Y."/>
            <person name="Terasawa K."/>
            <person name="Tsugane M."/>
            <person name="Tsuji K."/>
            <person name="Ueda S."/>
            <person name="Waki K."/>
            <person name="Yamagata H."/>
            <person name="Yamamoto M."/>
            <person name="Yamamoto S."/>
            <person name="Yamane H."/>
            <person name="Yoshiki S."/>
            <person name="Yoshihara R."/>
            <person name="Yukawa K."/>
            <person name="Zhong H."/>
            <person name="Yano M."/>
            <person name="Yuan Q."/>
            <person name="Ouyang S."/>
            <person name="Liu J."/>
            <person name="Jones K.M."/>
            <person name="Gansberger K."/>
            <person name="Moffat K."/>
            <person name="Hill J."/>
            <person name="Bera J."/>
            <person name="Fadrosh D."/>
            <person name="Jin S."/>
            <person name="Johri S."/>
            <person name="Kim M."/>
            <person name="Overton L."/>
            <person name="Reardon M."/>
            <person name="Tsitrin T."/>
            <person name="Vuong H."/>
            <person name="Weaver B."/>
            <person name="Ciecko A."/>
            <person name="Tallon L."/>
            <person name="Jackson J."/>
            <person name="Pai G."/>
            <person name="Aken S.V."/>
            <person name="Utterback T."/>
            <person name="Reidmuller S."/>
            <person name="Feldblyum T."/>
            <person name="Hsiao J."/>
            <person name="Zismann V."/>
            <person name="Iobst S."/>
            <person name="de Vazeille A.R."/>
            <person name="Buell C.R."/>
            <person name="Ying K."/>
            <person name="Li Y."/>
            <person name="Lu T."/>
            <person name="Huang Y."/>
            <person name="Zhao Q."/>
            <person name="Feng Q."/>
            <person name="Zhang L."/>
            <person name="Zhu J."/>
            <person name="Weng Q."/>
            <person name="Mu J."/>
            <person name="Lu Y."/>
            <person name="Fan D."/>
            <person name="Liu Y."/>
            <person name="Guan J."/>
            <person name="Zhang Y."/>
            <person name="Yu S."/>
            <person name="Liu X."/>
            <person name="Zhang Y."/>
            <person name="Hong G."/>
            <person name="Han B."/>
            <person name="Choisne N."/>
            <person name="Demange N."/>
            <person name="Orjeda G."/>
            <person name="Samain S."/>
            <person name="Cattolico L."/>
            <person name="Pelletier E."/>
            <person name="Couloux A."/>
            <person name="Segurens B."/>
            <person name="Wincker P."/>
            <person name="D'Hont A."/>
            <person name="Scarpelli C."/>
            <person name="Weissenbach J."/>
            <person name="Salanoubat M."/>
            <person name="Quetier F."/>
            <person name="Yu Y."/>
            <person name="Kim H.R."/>
            <person name="Rambo T."/>
            <person name="Currie J."/>
            <person name="Collura K."/>
            <person name="Luo M."/>
            <person name="Yang T."/>
            <person name="Ammiraju J.S.S."/>
            <person name="Engler F."/>
            <person name="Soderlund C."/>
            <person name="Wing R.A."/>
            <person name="Palmer L.E."/>
            <person name="de la Bastide M."/>
            <person name="Spiegel L."/>
            <person name="Nascimento L."/>
            <person name="Zutavern T."/>
            <person name="O'Shaughnessy A."/>
            <person name="Dike S."/>
            <person name="Dedhia N."/>
            <person name="Preston R."/>
            <person name="Balija V."/>
            <person name="McCombie W.R."/>
            <person name="Chow T."/>
            <person name="Chen H."/>
            <person name="Chung M."/>
            <person name="Chen C."/>
            <person name="Shaw J."/>
            <person name="Wu H."/>
            <person name="Hsiao K."/>
            <person name="Chao Y."/>
            <person name="Chu M."/>
            <person name="Cheng C."/>
            <person name="Hour A."/>
            <person name="Lee P."/>
            <person name="Lin S."/>
            <person name="Lin Y."/>
            <person name="Liou J."/>
            <person name="Liu S."/>
            <person name="Hsing Y."/>
            <person name="Raghuvanshi S."/>
            <person name="Mohanty A."/>
            <person name="Bharti A.K."/>
            <person name="Gaur A."/>
            <person name="Gupta V."/>
            <person name="Kumar D."/>
            <person name="Ravi V."/>
            <person name="Vij S."/>
            <person name="Kapur A."/>
            <person name="Khurana P."/>
            <person name="Khurana P."/>
            <person name="Khurana J.P."/>
            <person name="Tyagi A.K."/>
            <person name="Gaikwad K."/>
            <person name="Singh A."/>
            <person name="Dalal V."/>
            <person name="Srivastava S."/>
            <person name="Dixit A."/>
            <person name="Pal A.K."/>
            <person name="Ghazi I.A."/>
            <person name="Yadav M."/>
            <person name="Pandit A."/>
            <person name="Bhargava A."/>
            <person name="Sureshbabu K."/>
            <person name="Batra K."/>
            <person name="Sharma T.R."/>
            <person name="Mohapatra T."/>
            <person name="Singh N.K."/>
            <person name="Messing J."/>
            <person name="Nelson A.B."/>
            <person name="Fuks G."/>
            <person name="Kavchok S."/>
            <person name="Keizer G."/>
            <person name="Linton E."/>
            <person name="Llaca V."/>
            <person name="Song R."/>
            <person name="Tanyolac B."/>
            <person name="Young S."/>
            <person name="Ho-Il K."/>
            <person name="Hahn J.H."/>
            <person name="Sangsakoo G."/>
            <person name="Vanavichit A."/>
            <person name="de Mattos Luiz.A.T."/>
            <person name="Zimmer P.D."/>
            <person name="Malone G."/>
            <person name="Dellagostin O."/>
            <person name="de Oliveira A.C."/>
            <person name="Bevan M."/>
            <person name="Bancroft I."/>
            <person name="Minx P."/>
            <person name="Cordum H."/>
            <person name="Wilson R."/>
            <person name="Cheng Z."/>
            <person name="Jin W."/>
            <person name="Jiang J."/>
            <person name="Leong S.A."/>
            <person name="Iwama H."/>
            <person name="Gojobori T."/>
            <person name="Itoh T."/>
            <person name="Niimura Y."/>
            <person name="Fujii Y."/>
            <person name="Habara T."/>
            <person name="Sakai H."/>
            <person name="Sato Y."/>
            <person name="Wilson G."/>
            <person name="Kumar K."/>
            <person name="McCouch S."/>
            <person name="Juretic N."/>
            <person name="Hoen D."/>
            <person name="Wright S."/>
            <person name="Bruskiewich R."/>
            <person name="Bureau T."/>
            <person name="Miyao A."/>
            <person name="Hirochika H."/>
            <person name="Nishikawa T."/>
            <person name="Kadowaki K."/>
            <person name="Sugiura M."/>
            <person name="Burr B."/>
            <person name="Sasaki T."/>
        </authorList>
    </citation>
    <scope>NUCLEOTIDE SEQUENCE [LARGE SCALE GENOMIC DNA]</scope>
    <source>
        <strain evidence="3">cv. Nipponbare</strain>
    </source>
</reference>
<feature type="compositionally biased region" description="Low complexity" evidence="1">
    <location>
        <begin position="91"/>
        <end position="102"/>
    </location>
</feature>
<dbReference type="InParanoid" id="A0A0P0W9V9"/>
<reference evidence="2 3" key="2">
    <citation type="journal article" date="2013" name="Plant Cell Physiol.">
        <title>Rice Annotation Project Database (RAP-DB): an integrative and interactive database for rice genomics.</title>
        <authorList>
            <person name="Sakai H."/>
            <person name="Lee S.S."/>
            <person name="Tanaka T."/>
            <person name="Numa H."/>
            <person name="Kim J."/>
            <person name="Kawahara Y."/>
            <person name="Wakimoto H."/>
            <person name="Yang C.C."/>
            <person name="Iwamoto M."/>
            <person name="Abe T."/>
            <person name="Yamada Y."/>
            <person name="Muto A."/>
            <person name="Inokuchi H."/>
            <person name="Ikemura T."/>
            <person name="Matsumoto T."/>
            <person name="Sasaki T."/>
            <person name="Itoh T."/>
        </authorList>
    </citation>
    <scope>NUCLEOTIDE SEQUENCE [LARGE SCALE GENOMIC DNA]</scope>
    <source>
        <strain evidence="3">cv. Nipponbare</strain>
    </source>
</reference>
<dbReference type="EMBL" id="AP014960">
    <property type="protein sequence ID" value="BAS88824.1"/>
    <property type="molecule type" value="Genomic_DNA"/>
</dbReference>
<name>A0A0P0W9V9_ORYSJ</name>
<organism evidence="2 3">
    <name type="scientific">Oryza sativa subsp. japonica</name>
    <name type="common">Rice</name>
    <dbReference type="NCBI Taxonomy" id="39947"/>
    <lineage>
        <taxon>Eukaryota</taxon>
        <taxon>Viridiplantae</taxon>
        <taxon>Streptophyta</taxon>
        <taxon>Embryophyta</taxon>
        <taxon>Tracheophyta</taxon>
        <taxon>Spermatophyta</taxon>
        <taxon>Magnoliopsida</taxon>
        <taxon>Liliopsida</taxon>
        <taxon>Poales</taxon>
        <taxon>Poaceae</taxon>
        <taxon>BOP clade</taxon>
        <taxon>Oryzoideae</taxon>
        <taxon>Oryzeae</taxon>
        <taxon>Oryzinae</taxon>
        <taxon>Oryza</taxon>
        <taxon>Oryza sativa</taxon>
    </lineage>
</organism>
<evidence type="ECO:0000313" key="2">
    <source>
        <dbReference type="EMBL" id="BAS88824.1"/>
    </source>
</evidence>
<dbReference type="Proteomes" id="UP000059680">
    <property type="component" value="Chromosome 4"/>
</dbReference>
<reference evidence="2 3" key="3">
    <citation type="journal article" date="2013" name="Rice">
        <title>Improvement of the Oryza sativa Nipponbare reference genome using next generation sequence and optical map data.</title>
        <authorList>
            <person name="Kawahara Y."/>
            <person name="de la Bastide M."/>
            <person name="Hamilton J.P."/>
            <person name="Kanamori H."/>
            <person name="McCombie W.R."/>
            <person name="Ouyang S."/>
            <person name="Schwartz D.C."/>
            <person name="Tanaka T."/>
            <person name="Wu J."/>
            <person name="Zhou S."/>
            <person name="Childs K.L."/>
            <person name="Davidson R.M."/>
            <person name="Lin H."/>
            <person name="Quesada-Ocampo L."/>
            <person name="Vaillancourt B."/>
            <person name="Sakai H."/>
            <person name="Lee S.S."/>
            <person name="Kim J."/>
            <person name="Numa H."/>
            <person name="Itoh T."/>
            <person name="Buell C.R."/>
            <person name="Matsumoto T."/>
        </authorList>
    </citation>
    <scope>NUCLEOTIDE SEQUENCE [LARGE SCALE GENOMIC DNA]</scope>
    <source>
        <strain evidence="3">cv. Nipponbare</strain>
    </source>
</reference>
<feature type="region of interest" description="Disordered" evidence="1">
    <location>
        <begin position="73"/>
        <end position="102"/>
    </location>
</feature>
<protein>
    <submittedName>
        <fullName evidence="2">Os04g0371850 protein</fullName>
    </submittedName>
</protein>
<dbReference type="PaxDb" id="39947-A0A0P0W9V9"/>
<gene>
    <name evidence="2" type="ordered locus">Os04g0371850</name>
    <name evidence="2" type="ORF">OSNPB_040371850</name>
</gene>
<proteinExistence type="predicted"/>